<dbReference type="Proteomes" id="UP000051295">
    <property type="component" value="Unassembled WGS sequence"/>
</dbReference>
<feature type="signal peptide" evidence="1">
    <location>
        <begin position="1"/>
        <end position="22"/>
    </location>
</feature>
<dbReference type="AlphaFoldDB" id="A0A0T5NMU2"/>
<evidence type="ECO:0000313" key="3">
    <source>
        <dbReference type="Proteomes" id="UP000051295"/>
    </source>
</evidence>
<keyword evidence="1" id="KW-0732">Signal</keyword>
<dbReference type="SUPFAM" id="SSF56954">
    <property type="entry name" value="Outer membrane efflux proteins (OEP)"/>
    <property type="match status" value="1"/>
</dbReference>
<dbReference type="PATRIC" id="fig|1641875.4.peg.3484"/>
<sequence length="486" mass="51910">MILTRPLLALGLPMTLAACATAVPDAYTDQKAGFSIVSTQTAAAIGKRTAFAQTQAENAELKKQVHAMVHQRTISADTAVQVALLNNKGLQASYANVGLSAAEAWQESTPENPIVAIGVLGIGAAELGAYRAIEGLFRANILDAQTRKQRVLLADANFRAAQMNAVNDTLALANQTRMAWINAVAAFETVTYLKRAKATSDAGSELAARLGETGALNKAGQAREQAFNAELAGQLAQARLNATQAKEDLTRLMGLWGTEVNYYVPDALPALPRSVGPITNLEAKALRNRFDLRVAKLGLEAQAAAFGLTDQTRLVTDLELIAGFEAEREREDGNLETETTPQIELEFAIPIYDTGKARMRKAELMYLQAANVLAERAVNVRSEARSAETAYHASYKIARHYRDVLVPLRKTIEEEGLLSYNGMITNTFELLTDVREKLGSSLEAANAKRDFYLAQANLTAAIYGGGAGGMGDGEGVSLAAGGGAGH</sequence>
<dbReference type="EMBL" id="LAXJ01000039">
    <property type="protein sequence ID" value="KRS10298.1"/>
    <property type="molecule type" value="Genomic_DNA"/>
</dbReference>
<dbReference type="InterPro" id="IPR010131">
    <property type="entry name" value="MdtP/NodT-like"/>
</dbReference>
<dbReference type="OrthoDB" id="237412at2"/>
<organism evidence="2 3">
    <name type="scientific">Roseovarius atlanticus</name>
    <dbReference type="NCBI Taxonomy" id="1641875"/>
    <lineage>
        <taxon>Bacteria</taxon>
        <taxon>Pseudomonadati</taxon>
        <taxon>Pseudomonadota</taxon>
        <taxon>Alphaproteobacteria</taxon>
        <taxon>Rhodobacterales</taxon>
        <taxon>Roseobacteraceae</taxon>
        <taxon>Roseovarius</taxon>
    </lineage>
</organism>
<dbReference type="Gene3D" id="1.20.1600.10">
    <property type="entry name" value="Outer membrane efflux proteins (OEP)"/>
    <property type="match status" value="1"/>
</dbReference>
<dbReference type="PROSITE" id="PS51257">
    <property type="entry name" value="PROKAR_LIPOPROTEIN"/>
    <property type="match status" value="1"/>
</dbReference>
<evidence type="ECO:0000256" key="1">
    <source>
        <dbReference type="SAM" id="SignalP"/>
    </source>
</evidence>
<reference evidence="2 3" key="1">
    <citation type="submission" date="2015-04" db="EMBL/GenBank/DDBJ databases">
        <title>The draft genome sequence of Roseovarius sp.R12b.</title>
        <authorList>
            <person name="Li G."/>
            <person name="Lai Q."/>
            <person name="Shao Z."/>
            <person name="Yan P."/>
        </authorList>
    </citation>
    <scope>NUCLEOTIDE SEQUENCE [LARGE SCALE GENOMIC DNA]</scope>
    <source>
        <strain evidence="2 3">R12B</strain>
    </source>
</reference>
<protein>
    <submittedName>
        <fullName evidence="2">Copper resistance protein</fullName>
    </submittedName>
</protein>
<accession>A0A0T5NMU2</accession>
<evidence type="ECO:0000313" key="2">
    <source>
        <dbReference type="EMBL" id="KRS10298.1"/>
    </source>
</evidence>
<gene>
    <name evidence="2" type="ORF">XM53_21965</name>
</gene>
<dbReference type="RefSeq" id="WP_057796934.1">
    <property type="nucleotide sequence ID" value="NZ_LAXJ01000039.1"/>
</dbReference>
<keyword evidence="3" id="KW-1185">Reference proteome</keyword>
<name>A0A0T5NMU2_9RHOB</name>
<proteinExistence type="predicted"/>
<dbReference type="PANTHER" id="PTHR30203:SF24">
    <property type="entry name" value="BLR4935 PROTEIN"/>
    <property type="match status" value="1"/>
</dbReference>
<feature type="chain" id="PRO_5006663730" evidence="1">
    <location>
        <begin position="23"/>
        <end position="486"/>
    </location>
</feature>
<dbReference type="PANTHER" id="PTHR30203">
    <property type="entry name" value="OUTER MEMBRANE CATION EFFLUX PROTEIN"/>
    <property type="match status" value="1"/>
</dbReference>
<dbReference type="STRING" id="1641875.XM53_21965"/>
<comment type="caution">
    <text evidence="2">The sequence shown here is derived from an EMBL/GenBank/DDBJ whole genome shotgun (WGS) entry which is preliminary data.</text>
</comment>
<dbReference type="GO" id="GO:0015562">
    <property type="term" value="F:efflux transmembrane transporter activity"/>
    <property type="evidence" value="ECO:0007669"/>
    <property type="project" value="InterPro"/>
</dbReference>